<reference evidence="4" key="1">
    <citation type="submission" date="2022-11" db="UniProtKB">
        <authorList>
            <consortium name="WormBaseParasite"/>
        </authorList>
    </citation>
    <scope>IDENTIFICATION</scope>
</reference>
<organism evidence="3 4">
    <name type="scientific">Plectus sambesii</name>
    <dbReference type="NCBI Taxonomy" id="2011161"/>
    <lineage>
        <taxon>Eukaryota</taxon>
        <taxon>Metazoa</taxon>
        <taxon>Ecdysozoa</taxon>
        <taxon>Nematoda</taxon>
        <taxon>Chromadorea</taxon>
        <taxon>Plectida</taxon>
        <taxon>Plectina</taxon>
        <taxon>Plectoidea</taxon>
        <taxon>Plectidae</taxon>
        <taxon>Plectus</taxon>
    </lineage>
</organism>
<sequence length="596" mass="68126">MWIYQAAIVLVAISLATCSQQCKKPTARDVTVQVNYVYKANSDSEKAFVTELDETFATIKCRLSRLADVFIVGSTIECSSKEAHSLCASMPTTSSGFHGNYLAFVETDETSKQKVTTHSLLPSENTDRKTLEKNILKILSKQWNEDYSIFVANNTPYDEPYSQAENRDPMGIDELDMKLLKMRNSSCLFCPMDLKKLTQFNATNLPLALTASKNQLVVVLFWLNIDSMSNYAFRLWANASEVIREKTKSAIVGVLACHDWPEVCKKYYIERWPQLVAFKSGKIYQTYNGLRDEQLFADWVRMLSRSVLYSLDEAKLTVFRKGNIAGFEGETRKAVTVGFFVSKEDEGYKVFKKVARKLHGRYHLGAIVDEGVRSWAKHPSLMTFKEKDRMEKVRLYSDEFDLQALIDFIEQSSRPTVLEFSERSIVALHKRRKPYVVLVEDKRWSTDARDSFEKLAIDDDTKDKVTFVRFYALQNNFTKSLLNRWKLLPSRLPALALVYIPKCSVFVNLRADRLKEEDMKAWIQQALTGGQEPHVFLPEMDSSLKSLPFDQLGHVYGTDSVTASYLDKMEKSPSTASKETKNAEIDPKTISSKDEL</sequence>
<feature type="region of interest" description="Disordered" evidence="1">
    <location>
        <begin position="567"/>
        <end position="596"/>
    </location>
</feature>
<accession>A0A914X5Z6</accession>
<dbReference type="SUPFAM" id="SSF52833">
    <property type="entry name" value="Thioredoxin-like"/>
    <property type="match status" value="2"/>
</dbReference>
<keyword evidence="3" id="KW-1185">Reference proteome</keyword>
<feature type="signal peptide" evidence="2">
    <location>
        <begin position="1"/>
        <end position="18"/>
    </location>
</feature>
<evidence type="ECO:0000256" key="2">
    <source>
        <dbReference type="SAM" id="SignalP"/>
    </source>
</evidence>
<proteinExistence type="predicted"/>
<dbReference type="Pfam" id="PF13848">
    <property type="entry name" value="Thioredoxin_6"/>
    <property type="match status" value="1"/>
</dbReference>
<feature type="compositionally biased region" description="Basic and acidic residues" evidence="1">
    <location>
        <begin position="578"/>
        <end position="596"/>
    </location>
</feature>
<evidence type="ECO:0000256" key="1">
    <source>
        <dbReference type="SAM" id="MobiDB-lite"/>
    </source>
</evidence>
<feature type="chain" id="PRO_5037206497" evidence="2">
    <location>
        <begin position="19"/>
        <end position="596"/>
    </location>
</feature>
<dbReference type="InterPro" id="IPR040090">
    <property type="entry name" value="TXNDC16"/>
</dbReference>
<dbReference type="CDD" id="cd02981">
    <property type="entry name" value="PDI_b_family"/>
    <property type="match status" value="1"/>
</dbReference>
<dbReference type="PANTHER" id="PTHR22699">
    <property type="entry name" value="THIOREDOXIN DOMAIN-CONTAINING PROTEIN 16"/>
    <property type="match status" value="1"/>
</dbReference>
<dbReference type="InterPro" id="IPR036249">
    <property type="entry name" value="Thioredoxin-like_sf"/>
</dbReference>
<protein>
    <submittedName>
        <fullName evidence="4">Thioredoxin domain-containing protein</fullName>
    </submittedName>
</protein>
<dbReference type="Gene3D" id="3.40.30.10">
    <property type="entry name" value="Glutaredoxin"/>
    <property type="match status" value="3"/>
</dbReference>
<evidence type="ECO:0000313" key="4">
    <source>
        <dbReference type="WBParaSite" id="PSAMB.scaffold6860size8675.g29228.t1"/>
    </source>
</evidence>
<dbReference type="AlphaFoldDB" id="A0A914X5Z6"/>
<evidence type="ECO:0000313" key="3">
    <source>
        <dbReference type="Proteomes" id="UP000887566"/>
    </source>
</evidence>
<dbReference type="WBParaSite" id="PSAMB.scaffold6860size8675.g29228.t1">
    <property type="protein sequence ID" value="PSAMB.scaffold6860size8675.g29228.t1"/>
    <property type="gene ID" value="PSAMB.scaffold6860size8675.g29228"/>
</dbReference>
<keyword evidence="2" id="KW-0732">Signal</keyword>
<dbReference type="PANTHER" id="PTHR22699:SF1">
    <property type="entry name" value="THIOREDOXIN DOMAIN-CONTAINING PROTEIN 16"/>
    <property type="match status" value="1"/>
</dbReference>
<dbReference type="Proteomes" id="UP000887566">
    <property type="component" value="Unplaced"/>
</dbReference>
<name>A0A914X5Z6_9BILA</name>